<reference evidence="2 3" key="1">
    <citation type="journal article" date="2016" name="Nat. Commun.">
        <title>Thousands of microbial genomes shed light on interconnected biogeochemical processes in an aquifer system.</title>
        <authorList>
            <person name="Anantharaman K."/>
            <person name="Brown C.T."/>
            <person name="Hug L.A."/>
            <person name="Sharon I."/>
            <person name="Castelle C.J."/>
            <person name="Probst A.J."/>
            <person name="Thomas B.C."/>
            <person name="Singh A."/>
            <person name="Wilkins M.J."/>
            <person name="Karaoz U."/>
            <person name="Brodie E.L."/>
            <person name="Williams K.H."/>
            <person name="Hubbard S.S."/>
            <person name="Banfield J.F."/>
        </authorList>
    </citation>
    <scope>NUCLEOTIDE SEQUENCE [LARGE SCALE GENOMIC DNA]</scope>
</reference>
<evidence type="ECO:0000256" key="1">
    <source>
        <dbReference type="SAM" id="Phobius"/>
    </source>
</evidence>
<proteinExistence type="predicted"/>
<dbReference type="EMBL" id="MFFU01000044">
    <property type="protein sequence ID" value="OGF18513.1"/>
    <property type="molecule type" value="Genomic_DNA"/>
</dbReference>
<keyword evidence="1" id="KW-1133">Transmembrane helix</keyword>
<protein>
    <recommendedName>
        <fullName evidence="4">DUF948 domain-containing protein</fullName>
    </recommendedName>
</protein>
<evidence type="ECO:0000313" key="2">
    <source>
        <dbReference type="EMBL" id="OGF18513.1"/>
    </source>
</evidence>
<organism evidence="2 3">
    <name type="scientific">Candidatus Falkowbacteria bacterium RIFCSPHIGHO2_02_FULL_45_15</name>
    <dbReference type="NCBI Taxonomy" id="1797987"/>
    <lineage>
        <taxon>Bacteria</taxon>
        <taxon>Candidatus Falkowiibacteriota</taxon>
    </lineage>
</organism>
<keyword evidence="1" id="KW-0472">Membrane</keyword>
<name>A0A1F5RWB3_9BACT</name>
<comment type="caution">
    <text evidence="2">The sequence shown here is derived from an EMBL/GenBank/DDBJ whole genome shotgun (WGS) entry which is preliminary data.</text>
</comment>
<evidence type="ECO:0000313" key="3">
    <source>
        <dbReference type="Proteomes" id="UP000177691"/>
    </source>
</evidence>
<accession>A0A1F5RWB3</accession>
<evidence type="ECO:0008006" key="4">
    <source>
        <dbReference type="Google" id="ProtNLM"/>
    </source>
</evidence>
<dbReference type="AlphaFoldDB" id="A0A1F5RWB3"/>
<dbReference type="Proteomes" id="UP000177691">
    <property type="component" value="Unassembled WGS sequence"/>
</dbReference>
<sequence length="94" mass="10623">MFQTSLDILWLTIAAGIALLAVFFCWGIFYVVQIIRRSAKMFKGVEQMIENINEVIKATKEKIEHGAAYVSVIADGIKKVMDITQESKKVKSKK</sequence>
<keyword evidence="1" id="KW-0812">Transmembrane</keyword>
<gene>
    <name evidence="2" type="ORF">A3D54_02740</name>
</gene>
<feature type="transmembrane region" description="Helical" evidence="1">
    <location>
        <begin position="6"/>
        <end position="32"/>
    </location>
</feature>